<dbReference type="InterPro" id="IPR036097">
    <property type="entry name" value="HisK_dim/P_sf"/>
</dbReference>
<dbReference type="SMART" id="SM00388">
    <property type="entry name" value="HisKA"/>
    <property type="match status" value="1"/>
</dbReference>
<dbReference type="RefSeq" id="WP_188670166.1">
    <property type="nucleotide sequence ID" value="NZ_BMKA01000001.1"/>
</dbReference>
<dbReference type="SUPFAM" id="SSF55781">
    <property type="entry name" value="GAF domain-like"/>
    <property type="match status" value="1"/>
</dbReference>
<dbReference type="Pfam" id="PF00512">
    <property type="entry name" value="HisKA"/>
    <property type="match status" value="1"/>
</dbReference>
<keyword evidence="5" id="KW-1185">Reference proteome</keyword>
<accession>A0A916QRA3</accession>
<evidence type="ECO:0000256" key="2">
    <source>
        <dbReference type="ARBA" id="ARBA00012438"/>
    </source>
</evidence>
<reference evidence="4" key="2">
    <citation type="submission" date="2020-09" db="EMBL/GenBank/DDBJ databases">
        <authorList>
            <person name="Sun Q."/>
            <person name="Zhou Y."/>
        </authorList>
    </citation>
    <scope>NUCLEOTIDE SEQUENCE</scope>
    <source>
        <strain evidence="4">CGMCC 1.15880</strain>
    </source>
</reference>
<dbReference type="Gene3D" id="3.30.450.40">
    <property type="match status" value="1"/>
</dbReference>
<dbReference type="SUPFAM" id="SSF47384">
    <property type="entry name" value="Homodimeric domain of signal transducing histidine kinase"/>
    <property type="match status" value="1"/>
</dbReference>
<dbReference type="InterPro" id="IPR005467">
    <property type="entry name" value="His_kinase_dom"/>
</dbReference>
<dbReference type="Proteomes" id="UP000628017">
    <property type="component" value="Unassembled WGS sequence"/>
</dbReference>
<dbReference type="AlphaFoldDB" id="A0A916QRA3"/>
<dbReference type="EC" id="2.7.13.3" evidence="2"/>
<dbReference type="InterPro" id="IPR003018">
    <property type="entry name" value="GAF"/>
</dbReference>
<sequence length="421" mass="45167">MRTYPIPFNEEARIRAVYAVPGLQEANTAVFDAICEATRRLLDCPIAHISVVEEDTQWYKSVVGIELERMPKNNSFCTHTIMSGAPMVIPDLSKDPRFETHPMVAEGGPGARFYAGVPLVLSSGQRFGSLCGLDLVPHDAPSEKQMAILEDLGKAVVAALENVPPKPVEQSEDQSIQSTFITLVGHELRTPLTILMGSMQLLQKTMTKGINNSLITSAAKSAKHLKGLVEKVIEFSDVSTGELRLNEQSCDLKSLLEDAASMVLPGQEGQLKTISCDPDAFLAPVLIDADQIKIALNALALNAINHGGTEITVGSRLDTAGNLEITITDNGKLDESVELNALYQPFVVGGDLDHRDAKGGLGLGLPLTRKLVELHGGEFEVRTDAASTCAIIRLPAWRLKAVEVPAAHLMETAPAAAASLP</sequence>
<name>A0A916QRA3_9RHOB</name>
<dbReference type="InterPro" id="IPR036890">
    <property type="entry name" value="HATPase_C_sf"/>
</dbReference>
<dbReference type="Gene3D" id="3.30.565.10">
    <property type="entry name" value="Histidine kinase-like ATPase, C-terminal domain"/>
    <property type="match status" value="1"/>
</dbReference>
<dbReference type="Pfam" id="PF02518">
    <property type="entry name" value="HATPase_c"/>
    <property type="match status" value="1"/>
</dbReference>
<evidence type="ECO:0000313" key="4">
    <source>
        <dbReference type="EMBL" id="GGA06387.1"/>
    </source>
</evidence>
<protein>
    <recommendedName>
        <fullName evidence="2">histidine kinase</fullName>
        <ecNumber evidence="2">2.7.13.3</ecNumber>
    </recommendedName>
</protein>
<proteinExistence type="predicted"/>
<dbReference type="InterPro" id="IPR003661">
    <property type="entry name" value="HisK_dim/P_dom"/>
</dbReference>
<dbReference type="InterPro" id="IPR029016">
    <property type="entry name" value="GAF-like_dom_sf"/>
</dbReference>
<keyword evidence="4" id="KW-0808">Transferase</keyword>
<evidence type="ECO:0000313" key="5">
    <source>
        <dbReference type="Proteomes" id="UP000628017"/>
    </source>
</evidence>
<evidence type="ECO:0000256" key="1">
    <source>
        <dbReference type="ARBA" id="ARBA00000085"/>
    </source>
</evidence>
<dbReference type="Pfam" id="PF01590">
    <property type="entry name" value="GAF"/>
    <property type="match status" value="1"/>
</dbReference>
<organism evidence="4 5">
    <name type="scientific">Neptunicoccus cionae</name>
    <dbReference type="NCBI Taxonomy" id="2035344"/>
    <lineage>
        <taxon>Bacteria</taxon>
        <taxon>Pseudomonadati</taxon>
        <taxon>Pseudomonadota</taxon>
        <taxon>Alphaproteobacteria</taxon>
        <taxon>Rhodobacterales</taxon>
        <taxon>Paracoccaceae</taxon>
        <taxon>Neptunicoccus</taxon>
    </lineage>
</organism>
<feature type="domain" description="Histidine kinase" evidence="3">
    <location>
        <begin position="183"/>
        <end position="398"/>
    </location>
</feature>
<dbReference type="SMART" id="SM00065">
    <property type="entry name" value="GAF"/>
    <property type="match status" value="1"/>
</dbReference>
<dbReference type="SMART" id="SM00387">
    <property type="entry name" value="HATPase_c"/>
    <property type="match status" value="1"/>
</dbReference>
<keyword evidence="4" id="KW-0418">Kinase</keyword>
<dbReference type="SUPFAM" id="SSF55874">
    <property type="entry name" value="ATPase domain of HSP90 chaperone/DNA topoisomerase II/histidine kinase"/>
    <property type="match status" value="1"/>
</dbReference>
<dbReference type="CDD" id="cd00082">
    <property type="entry name" value="HisKA"/>
    <property type="match status" value="1"/>
</dbReference>
<dbReference type="PROSITE" id="PS50109">
    <property type="entry name" value="HIS_KIN"/>
    <property type="match status" value="1"/>
</dbReference>
<comment type="caution">
    <text evidence="4">The sequence shown here is derived from an EMBL/GenBank/DDBJ whole genome shotgun (WGS) entry which is preliminary data.</text>
</comment>
<dbReference type="Gene3D" id="1.10.287.130">
    <property type="match status" value="1"/>
</dbReference>
<gene>
    <name evidence="4" type="ORF">GCM10011498_02610</name>
</gene>
<dbReference type="PANTHER" id="PTHR43102:SF2">
    <property type="entry name" value="GAF DOMAIN-CONTAINING PROTEIN"/>
    <property type="match status" value="1"/>
</dbReference>
<dbReference type="InterPro" id="IPR003594">
    <property type="entry name" value="HATPase_dom"/>
</dbReference>
<dbReference type="EMBL" id="BMKA01000001">
    <property type="protein sequence ID" value="GGA06387.1"/>
    <property type="molecule type" value="Genomic_DNA"/>
</dbReference>
<dbReference type="PANTHER" id="PTHR43102">
    <property type="entry name" value="SLR1143 PROTEIN"/>
    <property type="match status" value="1"/>
</dbReference>
<reference evidence="4" key="1">
    <citation type="journal article" date="2014" name="Int. J. Syst. Evol. Microbiol.">
        <title>Complete genome sequence of Corynebacterium casei LMG S-19264T (=DSM 44701T), isolated from a smear-ripened cheese.</title>
        <authorList>
            <consortium name="US DOE Joint Genome Institute (JGI-PGF)"/>
            <person name="Walter F."/>
            <person name="Albersmeier A."/>
            <person name="Kalinowski J."/>
            <person name="Ruckert C."/>
        </authorList>
    </citation>
    <scope>NUCLEOTIDE SEQUENCE</scope>
    <source>
        <strain evidence="4">CGMCC 1.15880</strain>
    </source>
</reference>
<comment type="catalytic activity">
    <reaction evidence="1">
        <text>ATP + protein L-histidine = ADP + protein N-phospho-L-histidine.</text>
        <dbReference type="EC" id="2.7.13.3"/>
    </reaction>
</comment>
<evidence type="ECO:0000259" key="3">
    <source>
        <dbReference type="PROSITE" id="PS50109"/>
    </source>
</evidence>
<dbReference type="GO" id="GO:0000155">
    <property type="term" value="F:phosphorelay sensor kinase activity"/>
    <property type="evidence" value="ECO:0007669"/>
    <property type="project" value="InterPro"/>
</dbReference>